<sequence length="825" mass="92378">MNPQETQQVAVRDEKWVPSAERVKISSTNILLETTVPQKEETFQVIIDVIKNSTCFKAFTISADVPEIFMQQFWYTIKKVQDSDSYEFLLSNKKCIVNAEVFRTILDICPRVEGEDFTDVPDDETTLTFLLDLGYKGPLNGHTNMFVDHIHQPWRTLAGMFNMENVDYPELIWEDLAYQIDHEEEKRSRREDYQEYRLPIPDVMLTAAIKRSESYQMSIKYLTNQISPKKRRGNKGKKTVEESQETIDVSEESEPKPEPTKKKTKAEEVEVARKVHAIHARIMTESAKKKSSGRSSKSVVIQDTLSAPKSKPATSKAKLKGAPSLTPVEQEDANIMQALKESKKTSRRLSGTRGSNEGTGTIPGVPDESTVISATPSEGTGAKQGVPDKDKDITKEKVIFEWGDEQDSEYSDDDEKDGKDSDADDEGDDHVSNTQDVDDEDVETESNEDDTYKYKIRVRKDKDEEMKDAEVEGSDKGDEEITNAAKEEATNTSEVKDDTKNTELPPSSSSLFVSLGFGDQFLKLSSDSSLVSTVKDSADANVSSLLDIPIQHETPKIQSPSVQKFLVSMIPETTNLPPIPEIVIKTPVTTTDPLPQVTPIISTVQQTTTPIPTPTITTDSPTVTTVVPESNALSAVELRVAKLEKDVSELKTVDHSSEAIVVLQSQVPTVVDSYLDTKVGDVFQKELQKHTADLIHKYSLQHLPELTKKPTPTTEQESEKSPSEILKIKKEQVESQKNPQFTIKSTDKATLEEYDLKSALYQSMHANKSFNKNPANHRLYHALMEVLIEDENALDKGVADTVKDHKRKHDDDEDDDDEDPPARPN</sequence>
<name>A0ABQ4ZKS8_9ASTR</name>
<feature type="region of interest" description="Disordered" evidence="1">
    <location>
        <begin position="228"/>
        <end position="506"/>
    </location>
</feature>
<comment type="caution">
    <text evidence="2">The sequence shown here is derived from an EMBL/GenBank/DDBJ whole genome shotgun (WGS) entry which is preliminary data.</text>
</comment>
<reference evidence="2" key="1">
    <citation type="journal article" date="2022" name="Int. J. Mol. Sci.">
        <title>Draft Genome of Tanacetum Coccineum: Genomic Comparison of Closely Related Tanacetum-Family Plants.</title>
        <authorList>
            <person name="Yamashiro T."/>
            <person name="Shiraishi A."/>
            <person name="Nakayama K."/>
            <person name="Satake H."/>
        </authorList>
    </citation>
    <scope>NUCLEOTIDE SEQUENCE</scope>
</reference>
<feature type="compositionally biased region" description="Basic and acidic residues" evidence="1">
    <location>
        <begin position="386"/>
        <end position="399"/>
    </location>
</feature>
<accession>A0ABQ4ZKS8</accession>
<feature type="compositionally biased region" description="Basic residues" evidence="1">
    <location>
        <begin position="228"/>
        <end position="237"/>
    </location>
</feature>
<dbReference type="Proteomes" id="UP001151760">
    <property type="component" value="Unassembled WGS sequence"/>
</dbReference>
<evidence type="ECO:0000256" key="1">
    <source>
        <dbReference type="SAM" id="MobiDB-lite"/>
    </source>
</evidence>
<organism evidence="2 3">
    <name type="scientific">Tanacetum coccineum</name>
    <dbReference type="NCBI Taxonomy" id="301880"/>
    <lineage>
        <taxon>Eukaryota</taxon>
        <taxon>Viridiplantae</taxon>
        <taxon>Streptophyta</taxon>
        <taxon>Embryophyta</taxon>
        <taxon>Tracheophyta</taxon>
        <taxon>Spermatophyta</taxon>
        <taxon>Magnoliopsida</taxon>
        <taxon>eudicotyledons</taxon>
        <taxon>Gunneridae</taxon>
        <taxon>Pentapetalae</taxon>
        <taxon>asterids</taxon>
        <taxon>campanulids</taxon>
        <taxon>Asterales</taxon>
        <taxon>Asteraceae</taxon>
        <taxon>Asteroideae</taxon>
        <taxon>Anthemideae</taxon>
        <taxon>Anthemidinae</taxon>
        <taxon>Tanacetum</taxon>
    </lineage>
</organism>
<feature type="compositionally biased region" description="Acidic residues" evidence="1">
    <location>
        <begin position="402"/>
        <end position="415"/>
    </location>
</feature>
<feature type="region of interest" description="Disordered" evidence="1">
    <location>
        <begin position="799"/>
        <end position="825"/>
    </location>
</feature>
<feature type="compositionally biased region" description="Acidic residues" evidence="1">
    <location>
        <begin position="242"/>
        <end position="252"/>
    </location>
</feature>
<keyword evidence="3" id="KW-1185">Reference proteome</keyword>
<evidence type="ECO:0000313" key="3">
    <source>
        <dbReference type="Proteomes" id="UP001151760"/>
    </source>
</evidence>
<feature type="compositionally biased region" description="Basic and acidic residues" evidence="1">
    <location>
        <begin position="253"/>
        <end position="273"/>
    </location>
</feature>
<feature type="compositionally biased region" description="Basic and acidic residues" evidence="1">
    <location>
        <begin position="485"/>
        <end position="501"/>
    </location>
</feature>
<evidence type="ECO:0000313" key="2">
    <source>
        <dbReference type="EMBL" id="GJS90515.1"/>
    </source>
</evidence>
<feature type="compositionally biased region" description="Acidic residues" evidence="1">
    <location>
        <begin position="436"/>
        <end position="449"/>
    </location>
</feature>
<reference evidence="2" key="2">
    <citation type="submission" date="2022-01" db="EMBL/GenBank/DDBJ databases">
        <authorList>
            <person name="Yamashiro T."/>
            <person name="Shiraishi A."/>
            <person name="Satake H."/>
            <person name="Nakayama K."/>
        </authorList>
    </citation>
    <scope>NUCLEOTIDE SEQUENCE</scope>
</reference>
<feature type="compositionally biased region" description="Low complexity" evidence="1">
    <location>
        <begin position="305"/>
        <end position="316"/>
    </location>
</feature>
<gene>
    <name evidence="2" type="ORF">Tco_0773151</name>
</gene>
<feature type="compositionally biased region" description="Basic and acidic residues" evidence="1">
    <location>
        <begin position="460"/>
        <end position="476"/>
    </location>
</feature>
<feature type="compositionally biased region" description="Polar residues" evidence="1">
    <location>
        <begin position="348"/>
        <end position="359"/>
    </location>
</feature>
<protein>
    <submittedName>
        <fullName evidence="2">Uncharacterized protein</fullName>
    </submittedName>
</protein>
<feature type="region of interest" description="Disordered" evidence="1">
    <location>
        <begin position="703"/>
        <end position="724"/>
    </location>
</feature>
<proteinExistence type="predicted"/>
<dbReference type="EMBL" id="BQNB010011432">
    <property type="protein sequence ID" value="GJS90515.1"/>
    <property type="molecule type" value="Genomic_DNA"/>
</dbReference>